<proteinExistence type="predicted"/>
<dbReference type="Pfam" id="PF03366">
    <property type="entry name" value="YEATS"/>
    <property type="match status" value="1"/>
</dbReference>
<feature type="transmembrane region" description="Helical" evidence="10">
    <location>
        <begin position="172"/>
        <end position="194"/>
    </location>
</feature>
<dbReference type="Gene3D" id="2.60.40.1970">
    <property type="entry name" value="YEATS domain"/>
    <property type="match status" value="1"/>
</dbReference>
<dbReference type="Gene3D" id="1.20.1250.20">
    <property type="entry name" value="MFS general substrate transporter like domains"/>
    <property type="match status" value="1"/>
</dbReference>
<keyword evidence="2" id="KW-0813">Transport</keyword>
<evidence type="ECO:0000256" key="10">
    <source>
        <dbReference type="SAM" id="Phobius"/>
    </source>
</evidence>
<feature type="transmembrane region" description="Helical" evidence="10">
    <location>
        <begin position="345"/>
        <end position="364"/>
    </location>
</feature>
<keyword evidence="8" id="KW-0175">Coiled coil</keyword>
<name>A0AAD4MTR5_9BILA</name>
<dbReference type="InterPro" id="IPR055129">
    <property type="entry name" value="YEATS_dom"/>
</dbReference>
<feature type="region of interest" description="Disordered" evidence="9">
    <location>
        <begin position="600"/>
        <end position="619"/>
    </location>
</feature>
<evidence type="ECO:0000313" key="12">
    <source>
        <dbReference type="EMBL" id="KAI1705080.1"/>
    </source>
</evidence>
<organism evidence="12 13">
    <name type="scientific">Ditylenchus destructor</name>
    <dbReference type="NCBI Taxonomy" id="166010"/>
    <lineage>
        <taxon>Eukaryota</taxon>
        <taxon>Metazoa</taxon>
        <taxon>Ecdysozoa</taxon>
        <taxon>Nematoda</taxon>
        <taxon>Chromadorea</taxon>
        <taxon>Rhabditida</taxon>
        <taxon>Tylenchina</taxon>
        <taxon>Tylenchomorpha</taxon>
        <taxon>Sphaerularioidea</taxon>
        <taxon>Anguinidae</taxon>
        <taxon>Anguininae</taxon>
        <taxon>Ditylenchus</taxon>
    </lineage>
</organism>
<evidence type="ECO:0000256" key="9">
    <source>
        <dbReference type="SAM" id="MobiDB-lite"/>
    </source>
</evidence>
<evidence type="ECO:0000256" key="2">
    <source>
        <dbReference type="ARBA" id="ARBA00022448"/>
    </source>
</evidence>
<feature type="transmembrane region" description="Helical" evidence="10">
    <location>
        <begin position="79"/>
        <end position="104"/>
    </location>
</feature>
<comment type="subcellular location">
    <subcellularLocation>
        <location evidence="1">Endomembrane system</location>
        <topology evidence="1">Multi-pass membrane protein</topology>
    </subcellularLocation>
    <subcellularLocation>
        <location evidence="7">Nucleus</location>
    </subcellularLocation>
</comment>
<reference evidence="12" key="1">
    <citation type="submission" date="2022-01" db="EMBL/GenBank/DDBJ databases">
        <title>Genome Sequence Resource for Two Populations of Ditylenchus destructor, the Migratory Endoparasitic Phytonematode.</title>
        <authorList>
            <person name="Zhang H."/>
            <person name="Lin R."/>
            <person name="Xie B."/>
        </authorList>
    </citation>
    <scope>NUCLEOTIDE SEQUENCE</scope>
    <source>
        <strain evidence="12">BazhouSP</strain>
    </source>
</reference>
<dbReference type="InterPro" id="IPR036259">
    <property type="entry name" value="MFS_trans_sf"/>
</dbReference>
<evidence type="ECO:0000256" key="1">
    <source>
        <dbReference type="ARBA" id="ARBA00004127"/>
    </source>
</evidence>
<sequence>MEGDGFSLLLNYFLGYPVVGSAQMYKTHVAMASTEIDRTKAVGLCSLAPGVGLMAGPLIQLCFSRMSYPGVPLLFGAHINIFTAPSYLIITICIIGAILLLNCFDGRMRIAEKSLQDQKNTMTHPQNVSPLDSVSYISGTSDKVHILNCFTKLKEYDLDSVAIGVCMYTKAVVTLCTQGFFAIGGSYTMIAFQWSSEEAVIYLSIIIASLGFSMIVWNSLYVFFNFGNKFSERRAIVFSLLLLLTVYLCTYPWPFLSDTIPYQSVDTESIDFKNMSMSVNAIQDLLRGCPRRFEWCATTKRIYMPVFSISYILAFGAAYPISLLNLDTLYSKILGPIKQGTMQGIFIACGDGLNIALPVILSTLSTPNMVKRENARKKIAPPPMMSSASGPIVKKIVYGNRAEKLSEKNAAGHTHSWTLYVKALDEDQCISNYVRKVEFVLHNSYQNPLRVIDKAPFELSETGYGGFDVQMKLFFVDVNTKFVKTIFPLAIIDPKNPDGILVNEFYDEIVFDEMTEAMHTALTSSVQKEKDPEEKIREMEPVQRNLAYYEQIRQKLKNSLEAANTEILAEIKDLEDSLSASRDLLKRAGKELGLVLVESEPVPEDAEDKMEAVDPETGG</sequence>
<dbReference type="PANTHER" id="PTHR23510:SF3">
    <property type="entry name" value="MAJOR FACILITATOR SUPERFAMILY DOMAIN-CONTAINING PROTEIN 8"/>
    <property type="match status" value="1"/>
</dbReference>
<feature type="transmembrane region" description="Helical" evidence="10">
    <location>
        <begin position="200"/>
        <end position="223"/>
    </location>
</feature>
<evidence type="ECO:0000256" key="6">
    <source>
        <dbReference type="ARBA" id="ARBA00023242"/>
    </source>
</evidence>
<feature type="transmembrane region" description="Helical" evidence="10">
    <location>
        <begin position="41"/>
        <end position="59"/>
    </location>
</feature>
<comment type="caution">
    <text evidence="12">The sequence shown here is derived from an EMBL/GenBank/DDBJ whole genome shotgun (WGS) entry which is preliminary data.</text>
</comment>
<dbReference type="InterPro" id="IPR051068">
    <property type="entry name" value="MFS_Domain-Containing_Protein"/>
</dbReference>
<evidence type="ECO:0000256" key="3">
    <source>
        <dbReference type="ARBA" id="ARBA00022692"/>
    </source>
</evidence>
<dbReference type="PROSITE" id="PS51037">
    <property type="entry name" value="YEATS"/>
    <property type="match status" value="1"/>
</dbReference>
<dbReference type="SUPFAM" id="SSF103473">
    <property type="entry name" value="MFS general substrate transporter"/>
    <property type="match status" value="1"/>
</dbReference>
<dbReference type="EMBL" id="JAKKPZ010000060">
    <property type="protein sequence ID" value="KAI1705080.1"/>
    <property type="molecule type" value="Genomic_DNA"/>
</dbReference>
<dbReference type="Proteomes" id="UP001201812">
    <property type="component" value="Unassembled WGS sequence"/>
</dbReference>
<gene>
    <name evidence="12" type="ORF">DdX_13837</name>
</gene>
<dbReference type="GO" id="GO:0005765">
    <property type="term" value="C:lysosomal membrane"/>
    <property type="evidence" value="ECO:0007669"/>
    <property type="project" value="TreeGrafter"/>
</dbReference>
<evidence type="ECO:0000256" key="8">
    <source>
        <dbReference type="SAM" id="Coils"/>
    </source>
</evidence>
<dbReference type="AlphaFoldDB" id="A0AAD4MTR5"/>
<dbReference type="GO" id="GO:0012505">
    <property type="term" value="C:endomembrane system"/>
    <property type="evidence" value="ECO:0007669"/>
    <property type="project" value="UniProtKB-SubCell"/>
</dbReference>
<feature type="domain" description="YEATS" evidence="11">
    <location>
        <begin position="386"/>
        <end position="525"/>
    </location>
</feature>
<keyword evidence="13" id="KW-1185">Reference proteome</keyword>
<keyword evidence="5 10" id="KW-0472">Membrane</keyword>
<evidence type="ECO:0000256" key="5">
    <source>
        <dbReference type="ARBA" id="ARBA00023136"/>
    </source>
</evidence>
<keyword evidence="4 10" id="KW-1133">Transmembrane helix</keyword>
<dbReference type="GO" id="GO:0005634">
    <property type="term" value="C:nucleus"/>
    <property type="evidence" value="ECO:0007669"/>
    <property type="project" value="UniProtKB-SubCell"/>
</dbReference>
<dbReference type="PANTHER" id="PTHR23510">
    <property type="entry name" value="INNER MEMBRANE TRANSPORT PROTEIN YAJR"/>
    <property type="match status" value="1"/>
</dbReference>
<dbReference type="InterPro" id="IPR038704">
    <property type="entry name" value="YEAST_sf"/>
</dbReference>
<protein>
    <submittedName>
        <fullName evidence="12">YEATS family domain-containing protein</fullName>
    </submittedName>
</protein>
<evidence type="ECO:0000256" key="4">
    <source>
        <dbReference type="ARBA" id="ARBA00022989"/>
    </source>
</evidence>
<evidence type="ECO:0000313" key="13">
    <source>
        <dbReference type="Proteomes" id="UP001201812"/>
    </source>
</evidence>
<feature type="transmembrane region" description="Helical" evidence="10">
    <location>
        <begin position="235"/>
        <end position="253"/>
    </location>
</feature>
<feature type="coiled-coil region" evidence="8">
    <location>
        <begin position="546"/>
        <end position="591"/>
    </location>
</feature>
<evidence type="ECO:0000256" key="7">
    <source>
        <dbReference type="PROSITE-ProRule" id="PRU00376"/>
    </source>
</evidence>
<accession>A0AAD4MTR5</accession>
<keyword evidence="3 10" id="KW-0812">Transmembrane</keyword>
<evidence type="ECO:0000259" key="11">
    <source>
        <dbReference type="PROSITE" id="PS51037"/>
    </source>
</evidence>
<keyword evidence="6 7" id="KW-0539">Nucleus</keyword>
<feature type="transmembrane region" description="Helical" evidence="10">
    <location>
        <begin position="302"/>
        <end position="324"/>
    </location>
</feature>